<dbReference type="Proteomes" id="UP000789342">
    <property type="component" value="Unassembled WGS sequence"/>
</dbReference>
<organism evidence="1 2">
    <name type="scientific">Acaulospora morrowiae</name>
    <dbReference type="NCBI Taxonomy" id="94023"/>
    <lineage>
        <taxon>Eukaryota</taxon>
        <taxon>Fungi</taxon>
        <taxon>Fungi incertae sedis</taxon>
        <taxon>Mucoromycota</taxon>
        <taxon>Glomeromycotina</taxon>
        <taxon>Glomeromycetes</taxon>
        <taxon>Diversisporales</taxon>
        <taxon>Acaulosporaceae</taxon>
        <taxon>Acaulospora</taxon>
    </lineage>
</organism>
<sequence>GINGNQHTFELPFPEDIPGIAESNADIKKYIAQRSQNYKTKKFYLSISQNASS</sequence>
<keyword evidence="2" id="KW-1185">Reference proteome</keyword>
<reference evidence="1" key="1">
    <citation type="submission" date="2021-06" db="EMBL/GenBank/DDBJ databases">
        <authorList>
            <person name="Kallberg Y."/>
            <person name="Tangrot J."/>
            <person name="Rosling A."/>
        </authorList>
    </citation>
    <scope>NUCLEOTIDE SEQUENCE</scope>
    <source>
        <strain evidence="1">CL551</strain>
    </source>
</reference>
<comment type="caution">
    <text evidence="1">The sequence shown here is derived from an EMBL/GenBank/DDBJ whole genome shotgun (WGS) entry which is preliminary data.</text>
</comment>
<dbReference type="AlphaFoldDB" id="A0A9N9HG48"/>
<evidence type="ECO:0000313" key="2">
    <source>
        <dbReference type="Proteomes" id="UP000789342"/>
    </source>
</evidence>
<feature type="non-terminal residue" evidence="1">
    <location>
        <position position="1"/>
    </location>
</feature>
<gene>
    <name evidence="1" type="ORF">AMORRO_LOCUS11351</name>
</gene>
<proteinExistence type="predicted"/>
<protein>
    <submittedName>
        <fullName evidence="1">8108_t:CDS:1</fullName>
    </submittedName>
</protein>
<name>A0A9N9HG48_9GLOM</name>
<evidence type="ECO:0000313" key="1">
    <source>
        <dbReference type="EMBL" id="CAG8683331.1"/>
    </source>
</evidence>
<dbReference type="EMBL" id="CAJVPV010014220">
    <property type="protein sequence ID" value="CAG8683331.1"/>
    <property type="molecule type" value="Genomic_DNA"/>
</dbReference>
<accession>A0A9N9HG48</accession>